<dbReference type="Pfam" id="PF00501">
    <property type="entry name" value="AMP-binding"/>
    <property type="match status" value="1"/>
</dbReference>
<dbReference type="InterPro" id="IPR020845">
    <property type="entry name" value="AMP-binding_CS"/>
</dbReference>
<dbReference type="InterPro" id="IPR025110">
    <property type="entry name" value="AMP-bd_C"/>
</dbReference>
<reference evidence="2 3" key="1">
    <citation type="submission" date="2019-08" db="EMBL/GenBank/DDBJ databases">
        <title>Archangium and Cystobacter genomes.</title>
        <authorList>
            <person name="Chen I.-C.K."/>
            <person name="Wielgoss S."/>
        </authorList>
    </citation>
    <scope>NUCLEOTIDE SEQUENCE [LARGE SCALE GENOMIC DNA]</scope>
    <source>
        <strain evidence="2 3">Cbm 6</strain>
    </source>
</reference>
<organism evidence="2 3">
    <name type="scientific">Archangium minus</name>
    <dbReference type="NCBI Taxonomy" id="83450"/>
    <lineage>
        <taxon>Bacteria</taxon>
        <taxon>Pseudomonadati</taxon>
        <taxon>Myxococcota</taxon>
        <taxon>Myxococcia</taxon>
        <taxon>Myxococcales</taxon>
        <taxon>Cystobacterineae</taxon>
        <taxon>Archangiaceae</taxon>
        <taxon>Archangium</taxon>
    </lineage>
</organism>
<dbReference type="PROSITE" id="PS50075">
    <property type="entry name" value="CARRIER"/>
    <property type="match status" value="1"/>
</dbReference>
<dbReference type="EMBL" id="CP043494">
    <property type="protein sequence ID" value="WNG43367.1"/>
    <property type="molecule type" value="Genomic_DNA"/>
</dbReference>
<feature type="domain" description="Carrier" evidence="1">
    <location>
        <begin position="522"/>
        <end position="597"/>
    </location>
</feature>
<dbReference type="SUPFAM" id="SSF47336">
    <property type="entry name" value="ACP-like"/>
    <property type="match status" value="1"/>
</dbReference>
<gene>
    <name evidence="2" type="ORF">F0U60_04095</name>
</gene>
<dbReference type="Proteomes" id="UP001611383">
    <property type="component" value="Chromosome"/>
</dbReference>
<dbReference type="SUPFAM" id="SSF56801">
    <property type="entry name" value="Acetyl-CoA synthetase-like"/>
    <property type="match status" value="1"/>
</dbReference>
<evidence type="ECO:0000313" key="3">
    <source>
        <dbReference type="Proteomes" id="UP001611383"/>
    </source>
</evidence>
<dbReference type="InterPro" id="IPR036736">
    <property type="entry name" value="ACP-like_sf"/>
</dbReference>
<dbReference type="PANTHER" id="PTHR45527">
    <property type="entry name" value="NONRIBOSOMAL PEPTIDE SYNTHETASE"/>
    <property type="match status" value="1"/>
</dbReference>
<dbReference type="Pfam" id="PF00550">
    <property type="entry name" value="PP-binding"/>
    <property type="match status" value="1"/>
</dbReference>
<dbReference type="Gene3D" id="3.30.300.30">
    <property type="match status" value="1"/>
</dbReference>
<protein>
    <submittedName>
        <fullName evidence="2">Non-ribosomal peptide synthetase</fullName>
    </submittedName>
</protein>
<sequence length="603" mass="66508">MRAGDQQSFAKWNRDIVSLFEEQVRQAPEATALVDGEATLSYRELNERANRLARHLVSLGVAPRSFVGICLERSFDSVVGVLAILKAGATYVPIDHQYPQERIRFILRDSAVPWTLAASTLPPSVLSTLQRPVLVDEASLTTAYDSSNLGVDIAPSFSAYVMYTSGTSGEPKGVAIPQSGISRLVRHANYIDLDSTDVILHHSTCAFDAATFEIWAALLNGGTLVIHRPKLDLDALGGLIRHYGVTTLLLTTSVFHLVAEHKPDSLAPLRQVVTGGDVMQAKAVKKVLALHPHLKLVNGYGPTENTTFTCCFVITRETKLEDTVPIGKPISGTNVFILDKELRPVQVGEVGQLYTNGLGMGTCYLNREELTRSHFVTSPFPEQGPLLYRTGDLVREDADGNIHFIGRADGQVKIRGYRVEPGEVEHALNLRPDVADSVVLAEVAASSGEKQLVAYVKRADPASTLDARELKRDLSTRLPHYMVPARIHLMDHFPLTHNGKIDKERLRKRVETAEPEPVDTGLPETHFGQVVLDVWRRQLGAPALREDTSVYDHGASSLTLMVVQSELNQRLRCSVEPTSLAMAQTPREWADIYERYRASVHEA</sequence>
<dbReference type="NCBIfam" id="TIGR01733">
    <property type="entry name" value="AA-adenyl-dom"/>
    <property type="match status" value="1"/>
</dbReference>
<keyword evidence="3" id="KW-1185">Reference proteome</keyword>
<dbReference type="CDD" id="cd12117">
    <property type="entry name" value="A_NRPS_Srf_like"/>
    <property type="match status" value="1"/>
</dbReference>
<dbReference type="Pfam" id="PF13193">
    <property type="entry name" value="AMP-binding_C"/>
    <property type="match status" value="1"/>
</dbReference>
<dbReference type="InterPro" id="IPR009081">
    <property type="entry name" value="PP-bd_ACP"/>
</dbReference>
<dbReference type="Gene3D" id="2.30.38.10">
    <property type="entry name" value="Luciferase, Domain 3"/>
    <property type="match status" value="1"/>
</dbReference>
<dbReference type="Gene3D" id="3.40.50.980">
    <property type="match status" value="2"/>
</dbReference>
<dbReference type="InterPro" id="IPR000873">
    <property type="entry name" value="AMP-dep_synth/lig_dom"/>
</dbReference>
<evidence type="ECO:0000313" key="2">
    <source>
        <dbReference type="EMBL" id="WNG43367.1"/>
    </source>
</evidence>
<dbReference type="PROSITE" id="PS00455">
    <property type="entry name" value="AMP_BINDING"/>
    <property type="match status" value="1"/>
</dbReference>
<name>A0ABY9WHW4_9BACT</name>
<dbReference type="PANTHER" id="PTHR45527:SF1">
    <property type="entry name" value="FATTY ACID SYNTHASE"/>
    <property type="match status" value="1"/>
</dbReference>
<dbReference type="RefSeq" id="WP_395814143.1">
    <property type="nucleotide sequence ID" value="NZ_CP043494.1"/>
</dbReference>
<dbReference type="InterPro" id="IPR010071">
    <property type="entry name" value="AA_adenyl_dom"/>
</dbReference>
<accession>A0ABY9WHW4</accession>
<evidence type="ECO:0000259" key="1">
    <source>
        <dbReference type="PROSITE" id="PS50075"/>
    </source>
</evidence>
<dbReference type="InterPro" id="IPR045851">
    <property type="entry name" value="AMP-bd_C_sf"/>
</dbReference>
<proteinExistence type="predicted"/>
<dbReference type="Gene3D" id="1.10.1200.10">
    <property type="entry name" value="ACP-like"/>
    <property type="match status" value="1"/>
</dbReference>